<dbReference type="PANTHER" id="PTHR43289">
    <property type="entry name" value="MITOGEN-ACTIVATED PROTEIN KINASE KINASE KINASE 20-RELATED"/>
    <property type="match status" value="1"/>
</dbReference>
<keyword evidence="6 7" id="KW-0067">ATP-binding</keyword>
<keyword evidence="2 10" id="KW-0723">Serine/threonine-protein kinase</keyword>
<evidence type="ECO:0000259" key="9">
    <source>
        <dbReference type="PROSITE" id="PS50011"/>
    </source>
</evidence>
<keyword evidence="8" id="KW-0812">Transmembrane</keyword>
<dbReference type="Pfam" id="PF07690">
    <property type="entry name" value="MFS_1"/>
    <property type="match status" value="1"/>
</dbReference>
<dbReference type="CDD" id="cd14014">
    <property type="entry name" value="STKc_PknB_like"/>
    <property type="match status" value="1"/>
</dbReference>
<evidence type="ECO:0000256" key="6">
    <source>
        <dbReference type="ARBA" id="ARBA00022840"/>
    </source>
</evidence>
<name>Q9RPT5_AMYMD</name>
<evidence type="ECO:0000256" key="8">
    <source>
        <dbReference type="SAM" id="Phobius"/>
    </source>
</evidence>
<dbReference type="AlphaFoldDB" id="Q9RPT5"/>
<dbReference type="InterPro" id="IPR000719">
    <property type="entry name" value="Prot_kinase_dom"/>
</dbReference>
<evidence type="ECO:0000256" key="3">
    <source>
        <dbReference type="ARBA" id="ARBA00022679"/>
    </source>
</evidence>
<keyword evidence="3" id="KW-0808">Transferase</keyword>
<dbReference type="SMART" id="SM00220">
    <property type="entry name" value="S_TKc"/>
    <property type="match status" value="1"/>
</dbReference>
<dbReference type="PROSITE" id="PS00108">
    <property type="entry name" value="PROTEIN_KINASE_ST"/>
    <property type="match status" value="1"/>
</dbReference>
<organism evidence="10">
    <name type="scientific">Amycolatopsis mediterranei</name>
    <name type="common">Nocardia mediterranei</name>
    <dbReference type="NCBI Taxonomy" id="33910"/>
    <lineage>
        <taxon>Bacteria</taxon>
        <taxon>Bacillati</taxon>
        <taxon>Actinomycetota</taxon>
        <taxon>Actinomycetes</taxon>
        <taxon>Pseudonocardiales</taxon>
        <taxon>Pseudonocardiaceae</taxon>
        <taxon>Amycolatopsis</taxon>
    </lineage>
</organism>
<dbReference type="GO" id="GO:0004674">
    <property type="term" value="F:protein serine/threonine kinase activity"/>
    <property type="evidence" value="ECO:0007669"/>
    <property type="project" value="UniProtKB-KW"/>
</dbReference>
<gene>
    <name evidence="10" type="primary">amk</name>
</gene>
<feature type="binding site" evidence="7">
    <location>
        <position position="35"/>
    </location>
    <ligand>
        <name>ATP</name>
        <dbReference type="ChEBI" id="CHEBI:30616"/>
    </ligand>
</feature>
<dbReference type="GO" id="GO:0005524">
    <property type="term" value="F:ATP binding"/>
    <property type="evidence" value="ECO:0007669"/>
    <property type="project" value="UniProtKB-UniRule"/>
</dbReference>
<feature type="transmembrane region" description="Helical" evidence="8">
    <location>
        <begin position="373"/>
        <end position="390"/>
    </location>
</feature>
<keyword evidence="8" id="KW-0472">Membrane</keyword>
<feature type="transmembrane region" description="Helical" evidence="8">
    <location>
        <begin position="449"/>
        <end position="469"/>
    </location>
</feature>
<dbReference type="EC" id="2.7.11.1" evidence="1"/>
<dbReference type="InterPro" id="IPR017441">
    <property type="entry name" value="Protein_kinase_ATP_BS"/>
</dbReference>
<dbReference type="Pfam" id="PF00069">
    <property type="entry name" value="Pkinase"/>
    <property type="match status" value="1"/>
</dbReference>
<dbReference type="SUPFAM" id="SSF56112">
    <property type="entry name" value="Protein kinase-like (PK-like)"/>
    <property type="match status" value="1"/>
</dbReference>
<dbReference type="PROSITE" id="PS00107">
    <property type="entry name" value="PROTEIN_KINASE_ATP"/>
    <property type="match status" value="1"/>
</dbReference>
<dbReference type="SUPFAM" id="SSF103473">
    <property type="entry name" value="MFS general substrate transporter"/>
    <property type="match status" value="1"/>
</dbReference>
<sequence length="606" mass="62898">MVAGRYRLRSVLGSGSMGTVWSAYDEFLHRQVAVKEMKVPPGIPAAQADELRERTLREARAIAVLSHPNVIILHDVAREDDQPFVVMELLPSRSLAHILRDHGPLTVGQAAAVGIAVASALEAAHAAGITHRDVKPGNVLVASDGRIKLTDFGIARNVSEATMTRTGIMLGSPAYIAPEVASGGAVTPAADLWGLGATLFAAVEGAPPYDADGDPLETVGKVVNGKVPKPKAGPLADVISALMTKEPGRRITLRDVRHRLYPLQTKTPLDLFGPELFHTPDGKKTSAQPDATDTQVIAAPHLPFETLAVVAVPAGMLSVPAGSLARQALATLVPPEQRRAAYSLDTISIEATFMVGPAAGIAAITAFSPMWTLTALGVLFGGTAFLIWLVDPPIREGAGQAAELGPRPPLRSWLTGRLVGTLLIAGGALFVLIGTELATLAALRANGELGVTGLVIVVMCTASITGGIVHGLVKRSLPQGVLMLLLALLVMPVGLADHPWWLLMLALIPTNLMCAPTLSATTETVTRLAPPRVRGEAMGLQDAFTRLGLAVGGPVVGFAIDHSSPEWGFVAAGLGGLAIASAGLLRRRGPATAAEPALAAATAGPE</sequence>
<dbReference type="Gene3D" id="1.20.1250.20">
    <property type="entry name" value="MFS general substrate transporter like domains"/>
    <property type="match status" value="1"/>
</dbReference>
<dbReference type="PROSITE" id="PS50011">
    <property type="entry name" value="PROTEIN_KINASE_DOM"/>
    <property type="match status" value="1"/>
</dbReference>
<feature type="domain" description="Protein kinase" evidence="9">
    <location>
        <begin position="6"/>
        <end position="261"/>
    </location>
</feature>
<feature type="transmembrane region" description="Helical" evidence="8">
    <location>
        <begin position="476"/>
        <end position="495"/>
    </location>
</feature>
<evidence type="ECO:0000256" key="4">
    <source>
        <dbReference type="ARBA" id="ARBA00022741"/>
    </source>
</evidence>
<dbReference type="GO" id="GO:0022857">
    <property type="term" value="F:transmembrane transporter activity"/>
    <property type="evidence" value="ECO:0007669"/>
    <property type="project" value="InterPro"/>
</dbReference>
<reference evidence="10" key="1">
    <citation type="journal article" date="2000" name="Eur. J. Biochem.">
        <title>A novel transmembrane serine/threonine protein kinase gene from a rifamycin SV-producing amycolatopsis mediterranei U32.</title>
        <authorList>
            <person name="Zhang W."/>
            <person name="Li L."/>
            <person name="Jiang W."/>
            <person name="Zhao G."/>
            <person name="Yang Y."/>
            <person name="Chiao J."/>
        </authorList>
    </citation>
    <scope>NUCLEOTIDE SEQUENCE</scope>
</reference>
<dbReference type="InterPro" id="IPR036259">
    <property type="entry name" value="MFS_trans_sf"/>
</dbReference>
<dbReference type="EMBL" id="AF146748">
    <property type="protein sequence ID" value="AAF04261.1"/>
    <property type="molecule type" value="Genomic_DNA"/>
</dbReference>
<accession>Q9RPT5</accession>
<keyword evidence="5 10" id="KW-0418">Kinase</keyword>
<dbReference type="InterPro" id="IPR008271">
    <property type="entry name" value="Ser/Thr_kinase_AS"/>
</dbReference>
<keyword evidence="8" id="KW-1133">Transmembrane helix</keyword>
<evidence type="ECO:0000256" key="2">
    <source>
        <dbReference type="ARBA" id="ARBA00022527"/>
    </source>
</evidence>
<evidence type="ECO:0000256" key="1">
    <source>
        <dbReference type="ARBA" id="ARBA00012513"/>
    </source>
</evidence>
<dbReference type="InterPro" id="IPR011701">
    <property type="entry name" value="MFS"/>
</dbReference>
<protein>
    <recommendedName>
        <fullName evidence="1">non-specific serine/threonine protein kinase</fullName>
        <ecNumber evidence="1">2.7.11.1</ecNumber>
    </recommendedName>
</protein>
<evidence type="ECO:0000313" key="10">
    <source>
        <dbReference type="EMBL" id="AAF04261.1"/>
    </source>
</evidence>
<feature type="transmembrane region" description="Helical" evidence="8">
    <location>
        <begin position="566"/>
        <end position="585"/>
    </location>
</feature>
<proteinExistence type="predicted"/>
<evidence type="ECO:0000256" key="5">
    <source>
        <dbReference type="ARBA" id="ARBA00022777"/>
    </source>
</evidence>
<dbReference type="InterPro" id="IPR011009">
    <property type="entry name" value="Kinase-like_dom_sf"/>
</dbReference>
<feature type="transmembrane region" description="Helical" evidence="8">
    <location>
        <begin position="418"/>
        <end position="443"/>
    </location>
</feature>
<evidence type="ECO:0000256" key="7">
    <source>
        <dbReference type="PROSITE-ProRule" id="PRU10141"/>
    </source>
</evidence>
<keyword evidence="4 7" id="KW-0547">Nucleotide-binding</keyword>
<dbReference type="PANTHER" id="PTHR43289:SF6">
    <property type="entry name" value="SERINE_THREONINE-PROTEIN KINASE NEKL-3"/>
    <property type="match status" value="1"/>
</dbReference>
<dbReference type="Gene3D" id="3.30.200.20">
    <property type="entry name" value="Phosphorylase Kinase, domain 1"/>
    <property type="match status" value="1"/>
</dbReference>
<dbReference type="Gene3D" id="1.10.510.10">
    <property type="entry name" value="Transferase(Phosphotransferase) domain 1"/>
    <property type="match status" value="1"/>
</dbReference>